<dbReference type="InterPro" id="IPR027417">
    <property type="entry name" value="P-loop_NTPase"/>
</dbReference>
<sequence length="263" mass="30016">MRQDAALHARDPLLDSYLKRLKMPTVARDYPKVAQAAGKENKSYEAFLLSLLETEVTTRESNAVKKRIAHAGFPQIKEIAEYDFTQLPNMKKQKVLQLIQCDYLQNRENIVFMGNHGTGKTHLAIALGIEACRRGHRVSYHTAASLVHQLIEARSEKKLLRLEKQIEKSALLIIDELGYVPLTQEGAQLLFGVLAQRYERASVIITTNLEFSEWIKVFAEEKLTAALLDRLTHRCQVFLMNGESYRFKSSQKRMKEAVQTATL</sequence>
<dbReference type="EMBL" id="VTOW01000015">
    <property type="protein sequence ID" value="NKE73828.1"/>
    <property type="molecule type" value="Genomic_DNA"/>
</dbReference>
<dbReference type="SMART" id="SM00382">
    <property type="entry name" value="AAA"/>
    <property type="match status" value="1"/>
</dbReference>
<dbReference type="InterPro" id="IPR047661">
    <property type="entry name" value="IstB"/>
</dbReference>
<keyword evidence="2" id="KW-0547">Nucleotide-binding</keyword>
<dbReference type="Pfam" id="PF01695">
    <property type="entry name" value="IstB_IS21"/>
    <property type="match status" value="1"/>
</dbReference>
<comment type="similarity">
    <text evidence="1">Belongs to the IS21/IS1162 putative ATP-binding protein family.</text>
</comment>
<dbReference type="GO" id="GO:0005524">
    <property type="term" value="F:ATP binding"/>
    <property type="evidence" value="ECO:0007669"/>
    <property type="project" value="UniProtKB-KW"/>
</dbReference>
<gene>
    <name evidence="5" type="ORF">MNODULE_24060</name>
</gene>
<feature type="domain" description="AAA+ ATPase" evidence="4">
    <location>
        <begin position="106"/>
        <end position="241"/>
    </location>
</feature>
<dbReference type="InterPro" id="IPR003593">
    <property type="entry name" value="AAA+_ATPase"/>
</dbReference>
<dbReference type="PANTHER" id="PTHR30050">
    <property type="entry name" value="CHROMOSOMAL REPLICATION INITIATOR PROTEIN DNAA"/>
    <property type="match status" value="1"/>
</dbReference>
<reference evidence="5 6" key="1">
    <citation type="journal article" date="2020" name="Nature">
        <title>Bacterial chemolithoautotrophy via manganese oxidation.</title>
        <authorList>
            <person name="Yu H."/>
            <person name="Leadbetter J.R."/>
        </authorList>
    </citation>
    <scope>NUCLEOTIDE SEQUENCE [LARGE SCALE GENOMIC DNA]</scope>
    <source>
        <strain evidence="5 6">Mn-1</strain>
    </source>
</reference>
<dbReference type="RefSeq" id="WP_168063793.1">
    <property type="nucleotide sequence ID" value="NZ_VTOW01000015.1"/>
</dbReference>
<keyword evidence="3" id="KW-0067">ATP-binding</keyword>
<proteinExistence type="inferred from homology"/>
<evidence type="ECO:0000256" key="3">
    <source>
        <dbReference type="ARBA" id="ARBA00022840"/>
    </source>
</evidence>
<dbReference type="InterPro" id="IPR028350">
    <property type="entry name" value="DNAC/IstB-like"/>
</dbReference>
<dbReference type="InterPro" id="IPR002611">
    <property type="entry name" value="IstB_ATP-bd"/>
</dbReference>
<protein>
    <submittedName>
        <fullName evidence="5">AAA family ATPase</fullName>
    </submittedName>
</protein>
<evidence type="ECO:0000259" key="4">
    <source>
        <dbReference type="SMART" id="SM00382"/>
    </source>
</evidence>
<accession>A0A7X6DUU7</accession>
<dbReference type="AlphaFoldDB" id="A0A7X6DUU7"/>
<organism evidence="5 6">
    <name type="scientific">Candidatus Manganitrophus noduliformans</name>
    <dbReference type="NCBI Taxonomy" id="2606439"/>
    <lineage>
        <taxon>Bacteria</taxon>
        <taxon>Pseudomonadati</taxon>
        <taxon>Nitrospirota</taxon>
        <taxon>Nitrospiria</taxon>
        <taxon>Candidatus Troglogloeales</taxon>
        <taxon>Candidatus Manganitrophaceae</taxon>
        <taxon>Candidatus Manganitrophus</taxon>
    </lineage>
</organism>
<comment type="caution">
    <text evidence="5">The sequence shown here is derived from an EMBL/GenBank/DDBJ whole genome shotgun (WGS) entry which is preliminary data.</text>
</comment>
<keyword evidence="6" id="KW-1185">Reference proteome</keyword>
<dbReference type="CDD" id="cd00009">
    <property type="entry name" value="AAA"/>
    <property type="match status" value="1"/>
</dbReference>
<evidence type="ECO:0000256" key="1">
    <source>
        <dbReference type="ARBA" id="ARBA00008059"/>
    </source>
</evidence>
<evidence type="ECO:0000256" key="2">
    <source>
        <dbReference type="ARBA" id="ARBA00022741"/>
    </source>
</evidence>
<dbReference type="NCBIfam" id="NF038214">
    <property type="entry name" value="IS21_help_AAA"/>
    <property type="match status" value="1"/>
</dbReference>
<evidence type="ECO:0000313" key="5">
    <source>
        <dbReference type="EMBL" id="NKE73828.1"/>
    </source>
</evidence>
<dbReference type="SUPFAM" id="SSF52540">
    <property type="entry name" value="P-loop containing nucleoside triphosphate hydrolases"/>
    <property type="match status" value="1"/>
</dbReference>
<dbReference type="PIRSF" id="PIRSF003073">
    <property type="entry name" value="DNAC_TnpB_IstB"/>
    <property type="match status" value="1"/>
</dbReference>
<dbReference type="Gene3D" id="3.40.50.300">
    <property type="entry name" value="P-loop containing nucleotide triphosphate hydrolases"/>
    <property type="match status" value="1"/>
</dbReference>
<evidence type="ECO:0000313" key="6">
    <source>
        <dbReference type="Proteomes" id="UP000534783"/>
    </source>
</evidence>
<dbReference type="PANTHER" id="PTHR30050:SF4">
    <property type="entry name" value="ATP-BINDING PROTEIN RV3427C IN INSERTION SEQUENCE-RELATED"/>
    <property type="match status" value="1"/>
</dbReference>
<dbReference type="Proteomes" id="UP000534783">
    <property type="component" value="Unassembled WGS sequence"/>
</dbReference>
<dbReference type="GO" id="GO:0006260">
    <property type="term" value="P:DNA replication"/>
    <property type="evidence" value="ECO:0007669"/>
    <property type="project" value="TreeGrafter"/>
</dbReference>
<name>A0A7X6DUU7_9BACT</name>